<reference evidence="1" key="1">
    <citation type="submission" date="2022-06" db="EMBL/GenBank/DDBJ databases">
        <title>The First Complete Genome of the Simian Malaria Parasite Plasmodium brasilianum.</title>
        <authorList>
            <person name="Bajic M."/>
            <person name="Ravishankar S."/>
        </authorList>
    </citation>
    <scope>NUCLEOTIDE SEQUENCE</scope>
    <source>
        <strain evidence="1">Bolivian I</strain>
    </source>
</reference>
<evidence type="ECO:0000313" key="2">
    <source>
        <dbReference type="Proteomes" id="UP001056978"/>
    </source>
</evidence>
<gene>
    <name evidence="1" type="ORF">MKS88_001600</name>
</gene>
<keyword evidence="2" id="KW-1185">Reference proteome</keyword>
<evidence type="ECO:0000313" key="1">
    <source>
        <dbReference type="EMBL" id="KAI4840242.1"/>
    </source>
</evidence>
<organism evidence="1 2">
    <name type="scientific">Plasmodium brasilianum</name>
    <dbReference type="NCBI Taxonomy" id="5824"/>
    <lineage>
        <taxon>Eukaryota</taxon>
        <taxon>Sar</taxon>
        <taxon>Alveolata</taxon>
        <taxon>Apicomplexa</taxon>
        <taxon>Aconoidasida</taxon>
        <taxon>Haemosporida</taxon>
        <taxon>Plasmodiidae</taxon>
        <taxon>Plasmodium</taxon>
        <taxon>Plasmodium (Plasmodium)</taxon>
    </lineage>
</organism>
<dbReference type="EMBL" id="CM043773">
    <property type="protein sequence ID" value="KAI4840242.1"/>
    <property type="molecule type" value="Genomic_DNA"/>
</dbReference>
<sequence length="282" mass="33234">MEQNIKSVLFIKIFVFLISSWIFHLGNNIIIFNKFLDKKYKFYRKTDIGNYRLLAKYKKNRDSIITGIKDELSSNEFHKRKNISYNENERTQKKELSSRCSSRNARGNKKAMKNKTCIFETKKYSYLEKKIFKELDYEDFLKNNRIITDKIYKKIIRRKYGLKLSLPIILILLLSVALISDYFCGYIIIAKFINTLTSYFGKNCFNKLRDWLLSSPLKFMAVTVQSSGGSGGSATTTIIVKPFFSNLMFFLPLLICVVAIILGLFYYHKKVKKYEKIKFKKR</sequence>
<dbReference type="Proteomes" id="UP001056978">
    <property type="component" value="Chromosome 5"/>
</dbReference>
<protein>
    <submittedName>
        <fullName evidence="1">Uncharacterized protein</fullName>
    </submittedName>
</protein>
<proteinExistence type="predicted"/>
<name>A0ACB9YD77_PLABR</name>
<comment type="caution">
    <text evidence="1">The sequence shown here is derived from an EMBL/GenBank/DDBJ whole genome shotgun (WGS) entry which is preliminary data.</text>
</comment>
<accession>A0ACB9YD77</accession>